<sequence length="323" mass="35617">MATPSSLASAMQRGLRKLAGGLGQKPSPYRLFDLQLVHKIELSPSLCRLVFTGPDVASMNCAGPDQRVKLFFPAADGSLPALPHDSHWNEARKQLPEASRPPMRTYTIRALRRAQAQVDIDFVMHGVNGPASAWATRARSGDCLQMLAPNLAYPKDPGGYEWNPPAGVGRVLLAGDETALPAIACILEDLAATQQPAKVQAFIEVPLQADCLDLQCPRDTHLHWLPRDALGSEPGAALRHAVEHLADLPQVKEPGTACHLEAIDIEQRRPWELAQARHGDFYAWVAGESATVMQVRRHLINDRHMDRACLTLMGYWRRGRSFE</sequence>
<dbReference type="Gene3D" id="2.40.30.10">
    <property type="entry name" value="Translation factors"/>
    <property type="match status" value="1"/>
</dbReference>
<dbReference type="RefSeq" id="WP_186598976.1">
    <property type="nucleotide sequence ID" value="NZ_JABWRS010000018.1"/>
</dbReference>
<name>A0ABR6VC95_9PSED</name>
<evidence type="ECO:0000259" key="2">
    <source>
        <dbReference type="PROSITE" id="PS51384"/>
    </source>
</evidence>
<dbReference type="PANTHER" id="PTHR30157">
    <property type="entry name" value="FERRIC REDUCTASE, NADPH-DEPENDENT"/>
    <property type="match status" value="1"/>
</dbReference>
<comment type="caution">
    <text evidence="3">The sequence shown here is derived from an EMBL/GenBank/DDBJ whole genome shotgun (WGS) entry which is preliminary data.</text>
</comment>
<feature type="domain" description="FAD-binding FR-type" evidence="2">
    <location>
        <begin position="29"/>
        <end position="156"/>
    </location>
</feature>
<dbReference type="Gene3D" id="3.40.50.80">
    <property type="entry name" value="Nucleotide-binding domain of ferredoxin-NADP reductase (FNR) module"/>
    <property type="match status" value="1"/>
</dbReference>
<evidence type="ECO:0000313" key="4">
    <source>
        <dbReference type="Proteomes" id="UP000628086"/>
    </source>
</evidence>
<evidence type="ECO:0000313" key="3">
    <source>
        <dbReference type="EMBL" id="MBC3478004.1"/>
    </source>
</evidence>
<evidence type="ECO:0000256" key="1">
    <source>
        <dbReference type="ARBA" id="ARBA00035644"/>
    </source>
</evidence>
<reference evidence="3 4" key="1">
    <citation type="journal article" date="2020" name="Microorganisms">
        <title>Reliable Identification of Environmental Pseudomonas Isolates Using the rpoD Gene.</title>
        <authorList>
            <consortium name="The Broad Institute Genome Sequencing Platform"/>
            <person name="Girard L."/>
            <person name="Lood C."/>
            <person name="Rokni-Zadeh H."/>
            <person name="van Noort V."/>
            <person name="Lavigne R."/>
            <person name="De Mot R."/>
        </authorList>
    </citation>
    <scope>NUCLEOTIDE SEQUENCE [LARGE SCALE GENOMIC DNA]</scope>
    <source>
        <strain evidence="3 4">RW7P2</strain>
    </source>
</reference>
<dbReference type="InterPro" id="IPR039261">
    <property type="entry name" value="FNR_nucleotide-bd"/>
</dbReference>
<dbReference type="InterPro" id="IPR017938">
    <property type="entry name" value="Riboflavin_synthase-like_b-brl"/>
</dbReference>
<accession>A0ABR6VC95</accession>
<dbReference type="InterPro" id="IPR007037">
    <property type="entry name" value="SIP_rossman_dom"/>
</dbReference>
<dbReference type="InterPro" id="IPR017927">
    <property type="entry name" value="FAD-bd_FR_type"/>
</dbReference>
<dbReference type="EMBL" id="JABWRS010000018">
    <property type="protein sequence ID" value="MBC3478004.1"/>
    <property type="molecule type" value="Genomic_DNA"/>
</dbReference>
<dbReference type="InterPro" id="IPR039374">
    <property type="entry name" value="SIP_fam"/>
</dbReference>
<protein>
    <submittedName>
        <fullName evidence="3">Siderophore-interacting protein</fullName>
    </submittedName>
</protein>
<dbReference type="CDD" id="cd06193">
    <property type="entry name" value="siderophore_interacting"/>
    <property type="match status" value="1"/>
</dbReference>
<gene>
    <name evidence="3" type="ORF">HU747_20660</name>
</gene>
<dbReference type="PANTHER" id="PTHR30157:SF0">
    <property type="entry name" value="NADPH-DEPENDENT FERRIC-CHELATE REDUCTASE"/>
    <property type="match status" value="1"/>
</dbReference>
<dbReference type="PROSITE" id="PS51384">
    <property type="entry name" value="FAD_FR"/>
    <property type="match status" value="1"/>
</dbReference>
<dbReference type="SUPFAM" id="SSF63380">
    <property type="entry name" value="Riboflavin synthase domain-like"/>
    <property type="match status" value="1"/>
</dbReference>
<dbReference type="InterPro" id="IPR013113">
    <property type="entry name" value="SIP_FAD-bd"/>
</dbReference>
<dbReference type="Proteomes" id="UP000628086">
    <property type="component" value="Unassembled WGS sequence"/>
</dbReference>
<comment type="similarity">
    <text evidence="1">Belongs to the SIP oxidoreductase family.</text>
</comment>
<keyword evidence="4" id="KW-1185">Reference proteome</keyword>
<dbReference type="Pfam" id="PF04954">
    <property type="entry name" value="SIP"/>
    <property type="match status" value="1"/>
</dbReference>
<organism evidence="3 4">
    <name type="scientific">Pseudomonas taiwanensis</name>
    <dbReference type="NCBI Taxonomy" id="470150"/>
    <lineage>
        <taxon>Bacteria</taxon>
        <taxon>Pseudomonadati</taxon>
        <taxon>Pseudomonadota</taxon>
        <taxon>Gammaproteobacteria</taxon>
        <taxon>Pseudomonadales</taxon>
        <taxon>Pseudomonadaceae</taxon>
        <taxon>Pseudomonas</taxon>
    </lineage>
</organism>
<proteinExistence type="inferred from homology"/>
<dbReference type="Pfam" id="PF08021">
    <property type="entry name" value="FAD_binding_9"/>
    <property type="match status" value="1"/>
</dbReference>